<protein>
    <submittedName>
        <fullName evidence="1">Uncharacterized protein</fullName>
    </submittedName>
</protein>
<organism evidence="1 2">
    <name type="scientific">Paracoccus sulfuroxidans</name>
    <dbReference type="NCBI Taxonomy" id="384678"/>
    <lineage>
        <taxon>Bacteria</taxon>
        <taxon>Pseudomonadati</taxon>
        <taxon>Pseudomonadota</taxon>
        <taxon>Alphaproteobacteria</taxon>
        <taxon>Rhodobacterales</taxon>
        <taxon>Paracoccaceae</taxon>
        <taxon>Paracoccus</taxon>
    </lineage>
</organism>
<dbReference type="RefSeq" id="WP_145396596.1">
    <property type="nucleotide sequence ID" value="NZ_VLKU01000002.1"/>
</dbReference>
<dbReference type="Proteomes" id="UP000316225">
    <property type="component" value="Unassembled WGS sequence"/>
</dbReference>
<sequence length="133" mass="14091">MLMASGAAIGDSMAYQSLDDLRKLVPVAGSPVTVLWQTEEIPQINKDNFPPGPTDQILWAVVDYGSAEAVAAVLGDGLTDKASITAPGWFPADLSPGAELEVTRHYRVEGFLDASVMTVAAHPGLVILEKPLF</sequence>
<comment type="caution">
    <text evidence="1">The sequence shown here is derived from an EMBL/GenBank/DDBJ whole genome shotgun (WGS) entry which is preliminary data.</text>
</comment>
<proteinExistence type="predicted"/>
<evidence type="ECO:0000313" key="1">
    <source>
        <dbReference type="EMBL" id="TWI37100.1"/>
    </source>
</evidence>
<keyword evidence="2" id="KW-1185">Reference proteome</keyword>
<gene>
    <name evidence="1" type="ORF">IQ24_00891</name>
</gene>
<reference evidence="1 2" key="1">
    <citation type="journal article" date="2015" name="Stand. Genomic Sci.">
        <title>Genomic Encyclopedia of Bacterial and Archaeal Type Strains, Phase III: the genomes of soil and plant-associated and newly described type strains.</title>
        <authorList>
            <person name="Whitman W.B."/>
            <person name="Woyke T."/>
            <person name="Klenk H.P."/>
            <person name="Zhou Y."/>
            <person name="Lilburn T.G."/>
            <person name="Beck B.J."/>
            <person name="De Vos P."/>
            <person name="Vandamme P."/>
            <person name="Eisen J.A."/>
            <person name="Garrity G."/>
            <person name="Hugenholtz P."/>
            <person name="Kyrpides N.C."/>
        </authorList>
    </citation>
    <scope>NUCLEOTIDE SEQUENCE [LARGE SCALE GENOMIC DNA]</scope>
    <source>
        <strain evidence="1 2">CGMCC 1.5364</strain>
    </source>
</reference>
<name>A0A562NYM5_9RHOB</name>
<dbReference type="AlphaFoldDB" id="A0A562NYM5"/>
<accession>A0A562NYM5</accession>
<evidence type="ECO:0000313" key="2">
    <source>
        <dbReference type="Proteomes" id="UP000316225"/>
    </source>
</evidence>
<dbReference type="EMBL" id="VLKU01000002">
    <property type="protein sequence ID" value="TWI37100.1"/>
    <property type="molecule type" value="Genomic_DNA"/>
</dbReference>
<dbReference type="OrthoDB" id="3078250at2"/>